<dbReference type="OrthoDB" id="996843at2"/>
<reference evidence="5 6" key="1">
    <citation type="submission" date="2016-10" db="EMBL/GenBank/DDBJ databases">
        <authorList>
            <person name="de Groot N.N."/>
        </authorList>
    </citation>
    <scope>NUCLEOTIDE SEQUENCE [LARGE SCALE GENOMIC DNA]</scope>
    <source>
        <strain evidence="5 6">DSM 23031</strain>
    </source>
</reference>
<evidence type="ECO:0000313" key="5">
    <source>
        <dbReference type="EMBL" id="SEH33577.1"/>
    </source>
</evidence>
<accession>A0A1H6HCL3</accession>
<dbReference type="PROSITE" id="PS50995">
    <property type="entry name" value="HTH_MARR_2"/>
    <property type="match status" value="1"/>
</dbReference>
<dbReference type="InterPro" id="IPR036388">
    <property type="entry name" value="WH-like_DNA-bd_sf"/>
</dbReference>
<dbReference type="STRING" id="680127.SAMN05421593_2369"/>
<dbReference type="EMBL" id="FNWQ01000002">
    <property type="protein sequence ID" value="SEH33577.1"/>
    <property type="molecule type" value="Genomic_DNA"/>
</dbReference>
<dbReference type="AlphaFoldDB" id="A0A1H6HCL3"/>
<dbReference type="GO" id="GO:0003700">
    <property type="term" value="F:DNA-binding transcription factor activity"/>
    <property type="evidence" value="ECO:0007669"/>
    <property type="project" value="InterPro"/>
</dbReference>
<evidence type="ECO:0000313" key="6">
    <source>
        <dbReference type="Proteomes" id="UP000198561"/>
    </source>
</evidence>
<dbReference type="SMART" id="SM00347">
    <property type="entry name" value="HTH_MARR"/>
    <property type="match status" value="1"/>
</dbReference>
<dbReference type="PANTHER" id="PTHR42756:SF1">
    <property type="entry name" value="TRANSCRIPTIONAL REPRESSOR OF EMRAB OPERON"/>
    <property type="match status" value="1"/>
</dbReference>
<evidence type="ECO:0000256" key="1">
    <source>
        <dbReference type="ARBA" id="ARBA00023015"/>
    </source>
</evidence>
<proteinExistence type="predicted"/>
<evidence type="ECO:0000256" key="3">
    <source>
        <dbReference type="ARBA" id="ARBA00023163"/>
    </source>
</evidence>
<dbReference type="PRINTS" id="PR00598">
    <property type="entry name" value="HTHMARR"/>
</dbReference>
<dbReference type="PANTHER" id="PTHR42756">
    <property type="entry name" value="TRANSCRIPTIONAL REGULATOR, MARR"/>
    <property type="match status" value="1"/>
</dbReference>
<organism evidence="5 6">
    <name type="scientific">Chryseobacterium culicis</name>
    <dbReference type="NCBI Taxonomy" id="680127"/>
    <lineage>
        <taxon>Bacteria</taxon>
        <taxon>Pseudomonadati</taxon>
        <taxon>Bacteroidota</taxon>
        <taxon>Flavobacteriia</taxon>
        <taxon>Flavobacteriales</taxon>
        <taxon>Weeksellaceae</taxon>
        <taxon>Chryseobacterium group</taxon>
        <taxon>Chryseobacterium</taxon>
    </lineage>
</organism>
<evidence type="ECO:0000256" key="2">
    <source>
        <dbReference type="ARBA" id="ARBA00023125"/>
    </source>
</evidence>
<keyword evidence="1" id="KW-0805">Transcription regulation</keyword>
<feature type="domain" description="HTH marR-type" evidence="4">
    <location>
        <begin position="12"/>
        <end position="146"/>
    </location>
</feature>
<sequence length="158" mass="17979">MPAKQNTISELALEFGLAMGEMKSRLRQKIQNSINEYDPDLSFELIEIMGLLSRNDGINQQEIGTKVSKDKSSITYLINSLVKRDLVERIAYQNDRRNKQIFLTSKGKQIVETVYPWALDLYKKAAGDIDEEEISKALLLVKKMTANLEEPGLKNDTI</sequence>
<evidence type="ECO:0000259" key="4">
    <source>
        <dbReference type="PROSITE" id="PS50995"/>
    </source>
</evidence>
<dbReference type="InterPro" id="IPR023187">
    <property type="entry name" value="Tscrpt_reg_MarR-type_CS"/>
</dbReference>
<dbReference type="SUPFAM" id="SSF46785">
    <property type="entry name" value="Winged helix' DNA-binding domain"/>
    <property type="match status" value="1"/>
</dbReference>
<dbReference type="InterPro" id="IPR000835">
    <property type="entry name" value="HTH_MarR-typ"/>
</dbReference>
<dbReference type="GO" id="GO:0003677">
    <property type="term" value="F:DNA binding"/>
    <property type="evidence" value="ECO:0007669"/>
    <property type="project" value="UniProtKB-KW"/>
</dbReference>
<keyword evidence="3" id="KW-0804">Transcription</keyword>
<dbReference type="Proteomes" id="UP000198561">
    <property type="component" value="Unassembled WGS sequence"/>
</dbReference>
<dbReference type="Pfam" id="PF01047">
    <property type="entry name" value="MarR"/>
    <property type="match status" value="1"/>
</dbReference>
<dbReference type="Gene3D" id="1.10.10.10">
    <property type="entry name" value="Winged helix-like DNA-binding domain superfamily/Winged helix DNA-binding domain"/>
    <property type="match status" value="1"/>
</dbReference>
<dbReference type="InterPro" id="IPR036390">
    <property type="entry name" value="WH_DNA-bd_sf"/>
</dbReference>
<name>A0A1H6HCL3_CHRCI</name>
<gene>
    <name evidence="5" type="ORF">SAMN05421593_2369</name>
</gene>
<protein>
    <submittedName>
        <fullName evidence="5">DNA-binding transcriptional regulator, MarR family</fullName>
    </submittedName>
</protein>
<keyword evidence="2 5" id="KW-0238">DNA-binding</keyword>
<dbReference type="RefSeq" id="WP_089692423.1">
    <property type="nucleotide sequence ID" value="NZ_DALZIY010000001.1"/>
</dbReference>
<dbReference type="PROSITE" id="PS01117">
    <property type="entry name" value="HTH_MARR_1"/>
    <property type="match status" value="1"/>
</dbReference>